<comment type="caution">
    <text evidence="1">The sequence shown here is derived from an EMBL/GenBank/DDBJ whole genome shotgun (WGS) entry which is preliminary data.</text>
</comment>
<dbReference type="Proteomes" id="UP000180098">
    <property type="component" value="Unassembled WGS sequence"/>
</dbReference>
<dbReference type="AlphaFoldDB" id="A0A1S2LQ55"/>
<evidence type="ECO:0000313" key="1">
    <source>
        <dbReference type="EMBL" id="OIJ14648.1"/>
    </source>
</evidence>
<gene>
    <name evidence="1" type="ORF">BKP35_06250</name>
</gene>
<reference evidence="1 2" key="1">
    <citation type="submission" date="2016-10" db="EMBL/GenBank/DDBJ databases">
        <title>Draft genome sequences of four alkaliphilic bacteria belonging to the Anaerobacillus genus.</title>
        <authorList>
            <person name="Bassil N.M."/>
            <person name="Lloyd J.R."/>
        </authorList>
    </citation>
    <scope>NUCLEOTIDE SEQUENCE [LARGE SCALE GENOMIC DNA]</scope>
    <source>
        <strain evidence="1 2">DSM 15340</strain>
    </source>
</reference>
<sequence length="91" mass="10942">MFFAANKLKWRLAFSFLIATINRHDEFCMKKADDFVNEPLRFDRRSQRREGNHSPFSILDLSCSFLYKNVFSVHNNITRKLKLEESLWIKI</sequence>
<dbReference type="EMBL" id="MLQQ01000005">
    <property type="protein sequence ID" value="OIJ14648.1"/>
    <property type="molecule type" value="Genomic_DNA"/>
</dbReference>
<protein>
    <submittedName>
        <fullName evidence="1">Uncharacterized protein</fullName>
    </submittedName>
</protein>
<evidence type="ECO:0000313" key="2">
    <source>
        <dbReference type="Proteomes" id="UP000180098"/>
    </source>
</evidence>
<accession>A0A1S2LQ55</accession>
<proteinExistence type="predicted"/>
<name>A0A1S2LQ55_9BACI</name>
<organism evidence="1 2">
    <name type="scientific">Anaerobacillus arseniciselenatis</name>
    <dbReference type="NCBI Taxonomy" id="85682"/>
    <lineage>
        <taxon>Bacteria</taxon>
        <taxon>Bacillati</taxon>
        <taxon>Bacillota</taxon>
        <taxon>Bacilli</taxon>
        <taxon>Bacillales</taxon>
        <taxon>Bacillaceae</taxon>
        <taxon>Anaerobacillus</taxon>
    </lineage>
</organism>
<keyword evidence="2" id="KW-1185">Reference proteome</keyword>